<comment type="caution">
    <text evidence="2">The sequence shown here is derived from an EMBL/GenBank/DDBJ whole genome shotgun (WGS) entry which is preliminary data.</text>
</comment>
<feature type="region of interest" description="Disordered" evidence="1">
    <location>
        <begin position="1"/>
        <end position="26"/>
    </location>
</feature>
<name>A0A8S3XDG9_PARAO</name>
<evidence type="ECO:0000256" key="1">
    <source>
        <dbReference type="SAM" id="MobiDB-lite"/>
    </source>
</evidence>
<sequence length="105" mass="11758">MPRTGDNSNTPVKPHSEESSPVDNNNYCLNITTRKTDSSKGGLMQDRSLEARTDILNSFKEELPLLLKAAVKSELNTLKNQISTIETTLNFISTQYEENLRIACL</sequence>
<organism evidence="2 3">
    <name type="scientific">Parnassius apollo</name>
    <name type="common">Apollo butterfly</name>
    <name type="synonym">Papilio apollo</name>
    <dbReference type="NCBI Taxonomy" id="110799"/>
    <lineage>
        <taxon>Eukaryota</taxon>
        <taxon>Metazoa</taxon>
        <taxon>Ecdysozoa</taxon>
        <taxon>Arthropoda</taxon>
        <taxon>Hexapoda</taxon>
        <taxon>Insecta</taxon>
        <taxon>Pterygota</taxon>
        <taxon>Neoptera</taxon>
        <taxon>Endopterygota</taxon>
        <taxon>Lepidoptera</taxon>
        <taxon>Glossata</taxon>
        <taxon>Ditrysia</taxon>
        <taxon>Papilionoidea</taxon>
        <taxon>Papilionidae</taxon>
        <taxon>Parnassiinae</taxon>
        <taxon>Parnassini</taxon>
        <taxon>Parnassius</taxon>
        <taxon>Parnassius</taxon>
    </lineage>
</organism>
<evidence type="ECO:0000313" key="2">
    <source>
        <dbReference type="EMBL" id="CAG5019613.1"/>
    </source>
</evidence>
<feature type="compositionally biased region" description="Polar residues" evidence="1">
    <location>
        <begin position="1"/>
        <end position="11"/>
    </location>
</feature>
<protein>
    <submittedName>
        <fullName evidence="2">(apollo) hypothetical protein</fullName>
    </submittedName>
</protein>
<gene>
    <name evidence="2" type="ORF">PAPOLLO_LOCUS17101</name>
</gene>
<keyword evidence="3" id="KW-1185">Reference proteome</keyword>
<dbReference type="Proteomes" id="UP000691718">
    <property type="component" value="Unassembled WGS sequence"/>
</dbReference>
<dbReference type="EMBL" id="CAJQZP010001132">
    <property type="protein sequence ID" value="CAG5019613.1"/>
    <property type="molecule type" value="Genomic_DNA"/>
</dbReference>
<evidence type="ECO:0000313" key="3">
    <source>
        <dbReference type="Proteomes" id="UP000691718"/>
    </source>
</evidence>
<proteinExistence type="predicted"/>
<dbReference type="AlphaFoldDB" id="A0A8S3XDG9"/>
<accession>A0A8S3XDG9</accession>
<reference evidence="2" key="1">
    <citation type="submission" date="2021-04" db="EMBL/GenBank/DDBJ databases">
        <authorList>
            <person name="Tunstrom K."/>
        </authorList>
    </citation>
    <scope>NUCLEOTIDE SEQUENCE</scope>
</reference>